<organism evidence="1 2">
    <name type="scientific">Quillaja saponaria</name>
    <name type="common">Soap bark tree</name>
    <dbReference type="NCBI Taxonomy" id="32244"/>
    <lineage>
        <taxon>Eukaryota</taxon>
        <taxon>Viridiplantae</taxon>
        <taxon>Streptophyta</taxon>
        <taxon>Embryophyta</taxon>
        <taxon>Tracheophyta</taxon>
        <taxon>Spermatophyta</taxon>
        <taxon>Magnoliopsida</taxon>
        <taxon>eudicotyledons</taxon>
        <taxon>Gunneridae</taxon>
        <taxon>Pentapetalae</taxon>
        <taxon>rosids</taxon>
        <taxon>fabids</taxon>
        <taxon>Fabales</taxon>
        <taxon>Quillajaceae</taxon>
        <taxon>Quillaja</taxon>
    </lineage>
</organism>
<accession>A0AAD7LUL8</accession>
<keyword evidence="1" id="KW-0540">Nuclease</keyword>
<proteinExistence type="predicted"/>
<dbReference type="AlphaFoldDB" id="A0AAD7LUL8"/>
<keyword evidence="1" id="KW-0378">Hydrolase</keyword>
<protein>
    <submittedName>
        <fullName evidence="1">Endonuclease/exonuclease/phosphatase</fullName>
    </submittedName>
</protein>
<evidence type="ECO:0000313" key="2">
    <source>
        <dbReference type="Proteomes" id="UP001163823"/>
    </source>
</evidence>
<reference evidence="1" key="1">
    <citation type="journal article" date="2023" name="Science">
        <title>Elucidation of the pathway for biosynthesis of saponin adjuvants from the soapbark tree.</title>
        <authorList>
            <person name="Reed J."/>
            <person name="Orme A."/>
            <person name="El-Demerdash A."/>
            <person name="Owen C."/>
            <person name="Martin L.B.B."/>
            <person name="Misra R.C."/>
            <person name="Kikuchi S."/>
            <person name="Rejzek M."/>
            <person name="Martin A.C."/>
            <person name="Harkess A."/>
            <person name="Leebens-Mack J."/>
            <person name="Louveau T."/>
            <person name="Stephenson M.J."/>
            <person name="Osbourn A."/>
        </authorList>
    </citation>
    <scope>NUCLEOTIDE SEQUENCE</scope>
    <source>
        <strain evidence="1">S10</strain>
    </source>
</reference>
<name>A0AAD7LUL8_QUISA</name>
<dbReference type="EMBL" id="JARAOO010000007">
    <property type="protein sequence ID" value="KAJ7963400.1"/>
    <property type="molecule type" value="Genomic_DNA"/>
</dbReference>
<dbReference type="Proteomes" id="UP001163823">
    <property type="component" value="Chromosome 7"/>
</dbReference>
<dbReference type="GO" id="GO:0004519">
    <property type="term" value="F:endonuclease activity"/>
    <property type="evidence" value="ECO:0007669"/>
    <property type="project" value="UniProtKB-KW"/>
</dbReference>
<comment type="caution">
    <text evidence="1">The sequence shown here is derived from an EMBL/GenBank/DDBJ whole genome shotgun (WGS) entry which is preliminary data.</text>
</comment>
<gene>
    <name evidence="1" type="ORF">O6P43_018507</name>
</gene>
<keyword evidence="2" id="KW-1185">Reference proteome</keyword>
<dbReference type="KEGG" id="qsa:O6P43_018507"/>
<sequence>MRFSLHSSHIFATQLAYEISLSQAVCPCRREGEEGFLSRPFKLKQMWTRDSISTLVIECAWKSEASGSLVFIANCKLIEFRRKLKDWNQNQFKSVESNIKRLNAIIDNLQCSPPFSSNLQLEADL</sequence>
<keyword evidence="1" id="KW-0255">Endonuclease</keyword>
<evidence type="ECO:0000313" key="1">
    <source>
        <dbReference type="EMBL" id="KAJ7963400.1"/>
    </source>
</evidence>